<dbReference type="OrthoDB" id="245697at2759"/>
<dbReference type="Pfam" id="PF16892">
    <property type="entry name" value="CHS5_N"/>
    <property type="match status" value="1"/>
</dbReference>
<dbReference type="InterPro" id="IPR052827">
    <property type="entry name" value="CHS_Export/Cell_Fusion_Reg"/>
</dbReference>
<comment type="caution">
    <text evidence="2">The sequence shown here is derived from an EMBL/GenBank/DDBJ whole genome shotgun (WGS) entry which is preliminary data.</text>
</comment>
<dbReference type="PANTHER" id="PTHR47351">
    <property type="entry name" value="CHITIN BIOSYNTHESIS PROTEIN CHS5"/>
    <property type="match status" value="1"/>
</dbReference>
<dbReference type="SUPFAM" id="SSF49265">
    <property type="entry name" value="Fibronectin type III"/>
    <property type="match status" value="1"/>
</dbReference>
<dbReference type="InterPro" id="IPR036116">
    <property type="entry name" value="FN3_sf"/>
</dbReference>
<dbReference type="GO" id="GO:0034044">
    <property type="term" value="C:exomer complex"/>
    <property type="evidence" value="ECO:0007669"/>
    <property type="project" value="TreeGrafter"/>
</dbReference>
<gene>
    <name evidence="2" type="ORF">BB560_002215</name>
</gene>
<dbReference type="PROSITE" id="PS50172">
    <property type="entry name" value="BRCT"/>
    <property type="match status" value="1"/>
</dbReference>
<evidence type="ECO:0000313" key="2">
    <source>
        <dbReference type="EMBL" id="PVV03318.1"/>
    </source>
</evidence>
<dbReference type="Proteomes" id="UP000245609">
    <property type="component" value="Unassembled WGS sequence"/>
</dbReference>
<sequence length="291" mass="32689">MQLLSSYTKPNSSKVQFTIGKIDAGMAVLLTNENQQIEFPSILLPQKVGVGSVVSVNVFKDVDEEAERSVRFDELQEAIYKIYGTNEPDPPVLKMRSITQTFVALEWAPLNLYQSDYKKLVLLKDNARLPIVLPNTLNSANSHPFVKVSGLDVDHEYTFKLVLETSSGVYESNDLVVRTRTLDNLKGICVCFGNFESAFVAQNSNEESDQAEGSKRKENPQIAKLKRTIDRIGAKWTEKITVDVTHLVCTIPGGLNYELASVYNIPVVKPEWLYTCESEKKLQPSLNYYLS</sequence>
<dbReference type="Gene3D" id="3.40.50.10190">
    <property type="entry name" value="BRCT domain"/>
    <property type="match status" value="1"/>
</dbReference>
<dbReference type="AlphaFoldDB" id="A0A2T9ZFF6"/>
<dbReference type="InterPro" id="IPR031669">
    <property type="entry name" value="Fn3_2"/>
</dbReference>
<dbReference type="PANTHER" id="PTHR47351:SF1">
    <property type="entry name" value="CHITIN BIOSYNTHESIS PROTEIN CHS5"/>
    <property type="match status" value="1"/>
</dbReference>
<dbReference type="Gene3D" id="6.20.120.50">
    <property type="match status" value="1"/>
</dbReference>
<keyword evidence="3" id="KW-1185">Reference proteome</keyword>
<evidence type="ECO:0000259" key="1">
    <source>
        <dbReference type="PROSITE" id="PS50172"/>
    </source>
</evidence>
<dbReference type="Pfam" id="PF16893">
    <property type="entry name" value="fn3_2"/>
    <property type="match status" value="1"/>
</dbReference>
<proteinExistence type="predicted"/>
<dbReference type="EMBL" id="MBFS01000248">
    <property type="protein sequence ID" value="PVV03318.1"/>
    <property type="molecule type" value="Genomic_DNA"/>
</dbReference>
<feature type="domain" description="BRCT" evidence="1">
    <location>
        <begin position="213"/>
        <end position="290"/>
    </location>
</feature>
<dbReference type="InterPro" id="IPR001357">
    <property type="entry name" value="BRCT_dom"/>
</dbReference>
<dbReference type="GO" id="GO:0046983">
    <property type="term" value="F:protein dimerization activity"/>
    <property type="evidence" value="ECO:0007669"/>
    <property type="project" value="InterPro"/>
</dbReference>
<name>A0A2T9ZFF6_9FUNG</name>
<dbReference type="GO" id="GO:0000747">
    <property type="term" value="P:conjugation with cellular fusion"/>
    <property type="evidence" value="ECO:0007669"/>
    <property type="project" value="TreeGrafter"/>
</dbReference>
<evidence type="ECO:0000313" key="3">
    <source>
        <dbReference type="Proteomes" id="UP000245609"/>
    </source>
</evidence>
<dbReference type="InterPro" id="IPR031673">
    <property type="entry name" value="Chs5_N"/>
</dbReference>
<dbReference type="GO" id="GO:0005802">
    <property type="term" value="C:trans-Golgi network"/>
    <property type="evidence" value="ECO:0007669"/>
    <property type="project" value="TreeGrafter"/>
</dbReference>
<dbReference type="Gene3D" id="2.60.40.10">
    <property type="entry name" value="Immunoglobulins"/>
    <property type="match status" value="1"/>
</dbReference>
<dbReference type="Pfam" id="PF12738">
    <property type="entry name" value="PTCB-BRCT"/>
    <property type="match status" value="1"/>
</dbReference>
<reference evidence="2 3" key="1">
    <citation type="journal article" date="2018" name="MBio">
        <title>Comparative Genomics Reveals the Core Gene Toolbox for the Fungus-Insect Symbiosis.</title>
        <authorList>
            <person name="Wang Y."/>
            <person name="Stata M."/>
            <person name="Wang W."/>
            <person name="Stajich J.E."/>
            <person name="White M.M."/>
            <person name="Moncalvo J.M."/>
        </authorList>
    </citation>
    <scope>NUCLEOTIDE SEQUENCE [LARGE SCALE GENOMIC DNA]</scope>
    <source>
        <strain evidence="2 3">SC-DP-2</strain>
    </source>
</reference>
<organism evidence="2 3">
    <name type="scientific">Smittium megazygosporum</name>
    <dbReference type="NCBI Taxonomy" id="133381"/>
    <lineage>
        <taxon>Eukaryota</taxon>
        <taxon>Fungi</taxon>
        <taxon>Fungi incertae sedis</taxon>
        <taxon>Zoopagomycota</taxon>
        <taxon>Kickxellomycotina</taxon>
        <taxon>Harpellomycetes</taxon>
        <taxon>Harpellales</taxon>
        <taxon>Legeriomycetaceae</taxon>
        <taxon>Smittium</taxon>
    </lineage>
</organism>
<dbReference type="InterPro" id="IPR013783">
    <property type="entry name" value="Ig-like_fold"/>
</dbReference>
<dbReference type="GO" id="GO:0006893">
    <property type="term" value="P:Golgi to plasma membrane transport"/>
    <property type="evidence" value="ECO:0007669"/>
    <property type="project" value="TreeGrafter"/>
</dbReference>
<dbReference type="InterPro" id="IPR036420">
    <property type="entry name" value="BRCT_dom_sf"/>
</dbReference>
<accession>A0A2T9ZFF6</accession>
<protein>
    <recommendedName>
        <fullName evidence="1">BRCT domain-containing protein</fullName>
    </recommendedName>
</protein>
<dbReference type="SUPFAM" id="SSF52113">
    <property type="entry name" value="BRCT domain"/>
    <property type="match status" value="1"/>
</dbReference>
<dbReference type="STRING" id="133381.A0A2T9ZFF6"/>